<accession>A0AAP0E9M1</accession>
<name>A0AAP0E9M1_9MAGN</name>
<gene>
    <name evidence="1" type="ORF">Syun_029806</name>
</gene>
<evidence type="ECO:0000313" key="2">
    <source>
        <dbReference type="Proteomes" id="UP001420932"/>
    </source>
</evidence>
<organism evidence="1 2">
    <name type="scientific">Stephania yunnanensis</name>
    <dbReference type="NCBI Taxonomy" id="152371"/>
    <lineage>
        <taxon>Eukaryota</taxon>
        <taxon>Viridiplantae</taxon>
        <taxon>Streptophyta</taxon>
        <taxon>Embryophyta</taxon>
        <taxon>Tracheophyta</taxon>
        <taxon>Spermatophyta</taxon>
        <taxon>Magnoliopsida</taxon>
        <taxon>Ranunculales</taxon>
        <taxon>Menispermaceae</taxon>
        <taxon>Menispermoideae</taxon>
        <taxon>Cissampelideae</taxon>
        <taxon>Stephania</taxon>
    </lineage>
</organism>
<keyword evidence="2" id="KW-1185">Reference proteome</keyword>
<dbReference type="EMBL" id="JBBNAF010000013">
    <property type="protein sequence ID" value="KAK9087412.1"/>
    <property type="molecule type" value="Genomic_DNA"/>
</dbReference>
<reference evidence="1 2" key="1">
    <citation type="submission" date="2024-01" db="EMBL/GenBank/DDBJ databases">
        <title>Genome assemblies of Stephania.</title>
        <authorList>
            <person name="Yang L."/>
        </authorList>
    </citation>
    <scope>NUCLEOTIDE SEQUENCE [LARGE SCALE GENOMIC DNA]</scope>
    <source>
        <strain evidence="1">YNDBR</strain>
        <tissue evidence="1">Leaf</tissue>
    </source>
</reference>
<dbReference type="AlphaFoldDB" id="A0AAP0E9M1"/>
<evidence type="ECO:0000313" key="1">
    <source>
        <dbReference type="EMBL" id="KAK9087412.1"/>
    </source>
</evidence>
<proteinExistence type="predicted"/>
<comment type="caution">
    <text evidence="1">The sequence shown here is derived from an EMBL/GenBank/DDBJ whole genome shotgun (WGS) entry which is preliminary data.</text>
</comment>
<protein>
    <submittedName>
        <fullName evidence="1">Uncharacterized protein</fullName>
    </submittedName>
</protein>
<sequence length="108" mass="12263">MGIYAARISRKLKAVVGHDLKGRLDEHVGDSVVTHLDRDGWAELCCGPKIERREERQNCGGLARGDNIHRRASPMRDWQCAVLLRRVELETQSSMPDEAERRSRVAVD</sequence>
<dbReference type="Proteomes" id="UP001420932">
    <property type="component" value="Unassembled WGS sequence"/>
</dbReference>